<keyword evidence="4" id="KW-1185">Reference proteome</keyword>
<dbReference type="AlphaFoldDB" id="A0A840CQJ2"/>
<dbReference type="Gene3D" id="2.60.120.560">
    <property type="entry name" value="Exo-inulinase, domain 1"/>
    <property type="match status" value="1"/>
</dbReference>
<protein>
    <recommendedName>
        <fullName evidence="2">3-keto-alpha-glucoside-1,2-lyase/3-keto-2-hydroxy-glucal hydratase domain-containing protein</fullName>
    </recommendedName>
</protein>
<feature type="transmembrane region" description="Helical" evidence="1">
    <location>
        <begin position="5"/>
        <end position="23"/>
    </location>
</feature>
<dbReference type="GO" id="GO:0016787">
    <property type="term" value="F:hydrolase activity"/>
    <property type="evidence" value="ECO:0007669"/>
    <property type="project" value="InterPro"/>
</dbReference>
<feature type="domain" description="3-keto-alpha-glucoside-1,2-lyase/3-keto-2-hydroxy-glucal hydratase" evidence="2">
    <location>
        <begin position="34"/>
        <end position="287"/>
    </location>
</feature>
<reference evidence="3 4" key="1">
    <citation type="submission" date="2020-08" db="EMBL/GenBank/DDBJ databases">
        <title>Genomic Encyclopedia of Type Strains, Phase IV (KMG-IV): sequencing the most valuable type-strain genomes for metagenomic binning, comparative biology and taxonomic classification.</title>
        <authorList>
            <person name="Goeker M."/>
        </authorList>
    </citation>
    <scope>NUCLEOTIDE SEQUENCE [LARGE SCALE GENOMIC DNA]</scope>
    <source>
        <strain evidence="3 4">DSM 104969</strain>
    </source>
</reference>
<gene>
    <name evidence="3" type="ORF">GGR21_002280</name>
</gene>
<proteinExistence type="predicted"/>
<dbReference type="RefSeq" id="WP_183307278.1">
    <property type="nucleotide sequence ID" value="NZ_JACIEP010000007.1"/>
</dbReference>
<evidence type="ECO:0000259" key="2">
    <source>
        <dbReference type="Pfam" id="PF06439"/>
    </source>
</evidence>
<dbReference type="InterPro" id="IPR010496">
    <property type="entry name" value="AL/BT2_dom"/>
</dbReference>
<keyword evidence="1" id="KW-1133">Transmembrane helix</keyword>
<sequence length="300" mass="34297">MNRKLITNIFIFGLAVIALYFISCVSKKQDSDNWEQLLDKDLSKWDMYLSYEIKNGYDGKVPVDANGDTIQPVGYNNNYKNVFSVTEEDNEPVLKVSGEVYGCVFTKASYRNYHLKAKMKWGDKKWEPRLEKDMDSGILYHSQGECGMDYWRTWMLSHEFQLIQNGNEGSSGDYWCIGNTYVKVRAEKDPVKATFNPDAPPIPLGAGTVNGHYCAAIKPDEKAHGEWNDIELICYEGKSLHIVNGKVVMALSDLSYVEKDVLIPLDEGKIQLQSEAAEVFYKDIRIKNIDKMPDAYLQYF</sequence>
<name>A0A840CQJ2_9BACT</name>
<dbReference type="EMBL" id="JACIEP010000007">
    <property type="protein sequence ID" value="MBB4036378.1"/>
    <property type="molecule type" value="Genomic_DNA"/>
</dbReference>
<accession>A0A840CQJ2</accession>
<dbReference type="Pfam" id="PF06439">
    <property type="entry name" value="3keto-disac_hyd"/>
    <property type="match status" value="1"/>
</dbReference>
<evidence type="ECO:0000313" key="3">
    <source>
        <dbReference type="EMBL" id="MBB4036378.1"/>
    </source>
</evidence>
<keyword evidence="1" id="KW-0472">Membrane</keyword>
<comment type="caution">
    <text evidence="3">The sequence shown here is derived from an EMBL/GenBank/DDBJ whole genome shotgun (WGS) entry which is preliminary data.</text>
</comment>
<evidence type="ECO:0000256" key="1">
    <source>
        <dbReference type="SAM" id="Phobius"/>
    </source>
</evidence>
<organism evidence="3 4">
    <name type="scientific">Dysgonomonas hofstadii</name>
    <dbReference type="NCBI Taxonomy" id="637886"/>
    <lineage>
        <taxon>Bacteria</taxon>
        <taxon>Pseudomonadati</taxon>
        <taxon>Bacteroidota</taxon>
        <taxon>Bacteroidia</taxon>
        <taxon>Bacteroidales</taxon>
        <taxon>Dysgonomonadaceae</taxon>
        <taxon>Dysgonomonas</taxon>
    </lineage>
</organism>
<evidence type="ECO:0000313" key="4">
    <source>
        <dbReference type="Proteomes" id="UP000555103"/>
    </source>
</evidence>
<keyword evidence="1" id="KW-0812">Transmembrane</keyword>
<dbReference type="Proteomes" id="UP000555103">
    <property type="component" value="Unassembled WGS sequence"/>
</dbReference>